<keyword evidence="3" id="KW-1133">Transmembrane helix</keyword>
<keyword evidence="3" id="KW-0472">Membrane</keyword>
<feature type="coiled-coil region" evidence="1">
    <location>
        <begin position="148"/>
        <end position="175"/>
    </location>
</feature>
<keyword evidence="1" id="KW-0175">Coiled coil</keyword>
<proteinExistence type="predicted"/>
<evidence type="ECO:0000256" key="2">
    <source>
        <dbReference type="SAM" id="MobiDB-lite"/>
    </source>
</evidence>
<dbReference type="OrthoDB" id="696232at2"/>
<evidence type="ECO:0000313" key="4">
    <source>
        <dbReference type="EMBL" id="SMG32455.1"/>
    </source>
</evidence>
<accession>A0A1X7JW39</accession>
<dbReference type="Proteomes" id="UP000192980">
    <property type="component" value="Unassembled WGS sequence"/>
</dbReference>
<evidence type="ECO:0000256" key="1">
    <source>
        <dbReference type="SAM" id="Coils"/>
    </source>
</evidence>
<keyword evidence="3" id="KW-0812">Transmembrane</keyword>
<dbReference type="EMBL" id="FXAU01000003">
    <property type="protein sequence ID" value="SMG32455.1"/>
    <property type="molecule type" value="Genomic_DNA"/>
</dbReference>
<keyword evidence="5" id="KW-1185">Reference proteome</keyword>
<evidence type="ECO:0000256" key="3">
    <source>
        <dbReference type="SAM" id="Phobius"/>
    </source>
</evidence>
<gene>
    <name evidence="4" type="ORF">SAMN05660862_2250</name>
</gene>
<dbReference type="RefSeq" id="WP_085472968.1">
    <property type="nucleotide sequence ID" value="NZ_FXAU01000003.1"/>
</dbReference>
<dbReference type="InterPro" id="IPR010090">
    <property type="entry name" value="Phage_tape_meas"/>
</dbReference>
<dbReference type="NCBIfam" id="TIGR01760">
    <property type="entry name" value="tape_meas_TP901"/>
    <property type="match status" value="1"/>
</dbReference>
<evidence type="ECO:0000313" key="5">
    <source>
        <dbReference type="Proteomes" id="UP000192980"/>
    </source>
</evidence>
<organism evidence="4 5">
    <name type="scientific">Sphingobacterium psychroaquaticum</name>
    <dbReference type="NCBI Taxonomy" id="561061"/>
    <lineage>
        <taxon>Bacteria</taxon>
        <taxon>Pseudomonadati</taxon>
        <taxon>Bacteroidota</taxon>
        <taxon>Sphingobacteriia</taxon>
        <taxon>Sphingobacteriales</taxon>
        <taxon>Sphingobacteriaceae</taxon>
        <taxon>Sphingobacterium</taxon>
    </lineage>
</organism>
<dbReference type="STRING" id="561061.SAMN05660862_2250"/>
<feature type="region of interest" description="Disordered" evidence="2">
    <location>
        <begin position="705"/>
        <end position="753"/>
    </location>
</feature>
<sequence>MAEVKFKFVGDDSELRKKLANIAKMQSEMSEKFSANLAKTLQEGNSGHFKRMAKEASDTAREVEAINKAGADRTMVNATLGNIEALRQARIELSKQLKSQSDLSNQYTQGKIDLQTFRFEQAKLNAERKEQARIDRELKKNLSENSEYGKLAKALNTVRKEAKEVQAEMFRMERQGHANTLGYEALRKKAEGLTKQTQYLDQGIKKIDASLGQHQRNVGNYGSAIEVLGPQFDSINEKLALFGTSIDDLAGKPGAIKELGASFVSVGKGILSFLLSPIGLAITALTGLFMLFKGNKQTVIDFNNGMLNVSKTTGMSGDALKVLSDDVIQLSRSLKTVSTNKLTEYASIAGQLGVKGRSDILAFTDALAQLETASDISGEEGGKEIARLLTLVDGGVQNVRDFGDEIVNLGNNFAASEKEILSNAESISQNVGLYRMGRQDVLAYATATKALGVEAEVVGSTFQKTLGSFEKSIRSGKGLSDILKVVGGSAADLQARFKTDASGVFQDYIKGLNAIHKAGGSVNAQMERNGITDIRQRRVIGTLAAGYDTLARAMGTAKDATGAMQEEFDTAAGKLVNQSQRIGIAWDNLVLSVEDGTGVIGKSSVAIVGFFADIIDSAATAEGRLNKLFSSKFFSEEFWLRVSSLSTAPIEYFLGTNASGEEADKVKLDYDRMTSRRSKHYNQNLDFGKSTYKYFERKEKGLVNDGKPGAVNSAVSEEEESEKDKLNREKAAEAANRKAEKAAEDRRQSQERQRALQLSIDQISDQVTRNNLSRDDQELASIKDKYAKIREEVRKFYDDPKNKGQKVDTGKLPGLERFETEEAERRILNRATLAEIEDRKALYEQFEQYKLDIGLEKAQELMKGQIDTSKSYLQFLEEELGKATLIDPTIMTAAQKELFEAVAKVGRDASLEAKKREEREQVDLLKLMETYGQKRSKLISDFEKNRKRIVDTASAEELRVFDSKHVEELNSLDDANIQKLDSYKRLFEGIEKLSDSQARAIVNNAKALLSGGFDMSPELRKQITEALKTADKSISERLHERTSKVAEEFSRMAGFIGDANKELADMLGLLSNVLRASVDIGSGFGDLTKALDNYKKNKSEGGGGLLGDLAAIAGVAGPVGRIVGAVAGVVTGLFTIGKRTKEMNRQARAEVQNFYDAAIRGELDYQALLRRRELDTAARGENSYRAIVAQLEVLKKQSPEIEKAYNKIFSALQGQEFVDGQGYKHGTWLRKAKTWDIMASLGGSDYAELEKLYTQGKLKDKAKADFEALKSLKQELDGLGLSIEDLQNDLNQLLTGTSSSSLASGLSDLFASGKRAAKDFGDSFEEIMKNALKASFQAKFLEDAMAPFYEELAKMMEGGDLSVEQIDKLRQKYTAIGEENAKKWEELEKITGIDISGKEKQGELSKGIAGITESTANRLEAEFGGLRLAQLELLQVAKGQGVTLGQQLYVATSQLSELVAIQNNTYRTANNTDRLASIEGALISMNSKMSSNDAARRGAGL</sequence>
<feature type="compositionally biased region" description="Basic and acidic residues" evidence="2">
    <location>
        <begin position="722"/>
        <end position="753"/>
    </location>
</feature>
<name>A0A1X7JW39_9SPHI</name>
<reference evidence="4 5" key="1">
    <citation type="submission" date="2017-04" db="EMBL/GenBank/DDBJ databases">
        <authorList>
            <person name="Afonso C.L."/>
            <person name="Miller P.J."/>
            <person name="Scott M.A."/>
            <person name="Spackman E."/>
            <person name="Goraichik I."/>
            <person name="Dimitrov K.M."/>
            <person name="Suarez D.L."/>
            <person name="Swayne D.E."/>
        </authorList>
    </citation>
    <scope>NUCLEOTIDE SEQUENCE [LARGE SCALE GENOMIC DNA]</scope>
    <source>
        <strain evidence="4 5">DSM 22418</strain>
    </source>
</reference>
<protein>
    <submittedName>
        <fullName evidence="4">Phage tail tape measure protein, TP901 family, core region</fullName>
    </submittedName>
</protein>
<feature type="transmembrane region" description="Helical" evidence="3">
    <location>
        <begin position="270"/>
        <end position="292"/>
    </location>
</feature>